<dbReference type="AlphaFoldDB" id="E0S6S2"/>
<dbReference type="Pfam" id="PF02201">
    <property type="entry name" value="SWIB"/>
    <property type="match status" value="1"/>
</dbReference>
<accession>E0S6S2</accession>
<dbReference type="HOGENOM" id="CLU_069185_0_0_1"/>
<dbReference type="KEGG" id="ein:Eint_041180"/>
<reference evidence="4 5" key="2">
    <citation type="journal article" date="2012" name="Proc. Natl. Acad. Sci. U.S.A.">
        <title>Gain and loss of multiple functionally related, horizontally transferred genes in the reduced genomes of two microsporidian parasites.</title>
        <authorList>
            <person name="Pombert J.-F."/>
            <person name="Selman M."/>
            <person name="Burki F."/>
            <person name="Bardell F.T."/>
            <person name="Farinelli L."/>
            <person name="Solter L.F."/>
            <person name="Whitman D.W."/>
            <person name="Weiss L.M."/>
            <person name="Corradi N."/>
            <person name="Keeling P.J."/>
        </authorList>
    </citation>
    <scope>NUCLEOTIDE SEQUENCE [LARGE SCALE GENOMIC DNA]</scope>
    <source>
        <strain evidence="4 5">ATCC 50506</strain>
    </source>
</reference>
<keyword evidence="5" id="KW-1185">Reference proteome</keyword>
<protein>
    <recommendedName>
        <fullName evidence="3">DM2 domain-containing protein</fullName>
    </recommendedName>
</protein>
<dbReference type="SMART" id="SM00151">
    <property type="entry name" value="SWIB"/>
    <property type="match status" value="1"/>
</dbReference>
<dbReference type="CDD" id="cd10568">
    <property type="entry name" value="SWIB_like"/>
    <property type="match status" value="1"/>
</dbReference>
<evidence type="ECO:0000313" key="4">
    <source>
        <dbReference type="EMBL" id="ADM11407.1"/>
    </source>
</evidence>
<reference evidence="4 5" key="1">
    <citation type="journal article" date="2010" name="Nat. Commun.">
        <title>The complete sequence of the smallest known nuclear genome from the microsporidian Encephalitozoon intestinalis.</title>
        <authorList>
            <person name="Corradi N."/>
            <person name="Pombert J.-F."/>
            <person name="Farinelli L."/>
            <person name="Didier E.S."/>
            <person name="Keeling P.J."/>
        </authorList>
    </citation>
    <scope>NUCLEOTIDE SEQUENCE [LARGE SCALE GENOMIC DNA]</scope>
    <source>
        <strain evidence="4 5">ATCC 50506</strain>
    </source>
</reference>
<feature type="domain" description="DM2" evidence="3">
    <location>
        <begin position="165"/>
        <end position="241"/>
    </location>
</feature>
<dbReference type="VEuPathDB" id="MicrosporidiaDB:Eint_041180"/>
<keyword evidence="1" id="KW-0175">Coiled coil</keyword>
<dbReference type="PANTHER" id="PTHR13844">
    <property type="entry name" value="SWI/SNF-RELATED MATRIX-ASSOCIATED ACTIN-DEPENDENT REGULATOR OF CHROMATIN SUBFAMILY D"/>
    <property type="match status" value="1"/>
</dbReference>
<dbReference type="Proteomes" id="UP000002313">
    <property type="component" value="Chromosome IV"/>
</dbReference>
<organism evidence="4 5">
    <name type="scientific">Encephalitozoon intestinalis (strain ATCC 50506)</name>
    <name type="common">Microsporidian parasite</name>
    <name type="synonym">Septata intestinalis</name>
    <dbReference type="NCBI Taxonomy" id="876142"/>
    <lineage>
        <taxon>Eukaryota</taxon>
        <taxon>Fungi</taxon>
        <taxon>Fungi incertae sedis</taxon>
        <taxon>Microsporidia</taxon>
        <taxon>Unikaryonidae</taxon>
        <taxon>Encephalitozoon</taxon>
    </lineage>
</organism>
<dbReference type="EMBL" id="CP001945">
    <property type="protein sequence ID" value="ADM11407.1"/>
    <property type="molecule type" value="Genomic_DNA"/>
</dbReference>
<dbReference type="InterPro" id="IPR036885">
    <property type="entry name" value="SWIB_MDM2_dom_sf"/>
</dbReference>
<dbReference type="RefSeq" id="XP_003072767.1">
    <property type="nucleotide sequence ID" value="XM_003072721.1"/>
</dbReference>
<dbReference type="OrthoDB" id="10263741at2759"/>
<gene>
    <name evidence="4" type="ORF">Eint_041180</name>
</gene>
<feature type="coiled-coil region" evidence="1">
    <location>
        <begin position="279"/>
        <end position="309"/>
    </location>
</feature>
<dbReference type="GeneID" id="9699008"/>
<proteinExistence type="predicted"/>
<sequence>MTVLYDKLQNIEAEIDRLCLEKKLNMEAEYLKRIKCKKSLRCYVKVAMKKGIFIRLDSRVINDYKNGGQMKFSDVVKRFCVIFDSSIPTTADIHFGPSSGSDESDRGMEEDMTGDQEGQLGQMKCKNMSMENFFEWTKCNGDAEAFEVNSDKSPKTIRLMFDLENPREIFRLSPKLSNILGRYTDTKPNVITHLWRYINKSGLMSIDSDIVECNPLLKDILGVDRFSFPELPGLVAPHLCALDYLIVDIPPVDEYTEIFDIPFEWDDLHQYPTLYTKKIHALDRKIESLRQLLKRCEERERVLNEFERDPTAFINRWICIDMNDACHRTPLFCNKDVQERVFELLKRLE</sequence>
<evidence type="ECO:0000256" key="1">
    <source>
        <dbReference type="SAM" id="Coils"/>
    </source>
</evidence>
<evidence type="ECO:0000313" key="5">
    <source>
        <dbReference type="Proteomes" id="UP000002313"/>
    </source>
</evidence>
<dbReference type="SUPFAM" id="SSF47592">
    <property type="entry name" value="SWIB/MDM2 domain"/>
    <property type="match status" value="1"/>
</dbReference>
<evidence type="ECO:0000256" key="2">
    <source>
        <dbReference type="SAM" id="MobiDB-lite"/>
    </source>
</evidence>
<evidence type="ECO:0000259" key="3">
    <source>
        <dbReference type="PROSITE" id="PS51925"/>
    </source>
</evidence>
<dbReference type="InterPro" id="IPR019835">
    <property type="entry name" value="SWIB_domain"/>
</dbReference>
<dbReference type="PROSITE" id="PS51925">
    <property type="entry name" value="SWIB_MDM2"/>
    <property type="match status" value="1"/>
</dbReference>
<name>E0S6S2_ENCIT</name>
<dbReference type="Gene3D" id="1.10.245.10">
    <property type="entry name" value="SWIB/MDM2 domain"/>
    <property type="match status" value="1"/>
</dbReference>
<feature type="region of interest" description="Disordered" evidence="2">
    <location>
        <begin position="94"/>
        <end position="118"/>
    </location>
</feature>
<dbReference type="InterPro" id="IPR003121">
    <property type="entry name" value="SWIB_MDM2_domain"/>
</dbReference>